<sequence>MTTLVTLMLELFLSGICMVFGSSSLKVNDACYDWETASKRCSLVGSGQAIPQGDRDGGVVHLGGHTVPTDGRRYWIGALYRSTGLFKMGECEAFNNPETLVNQLSIINSSHPVWDCYDACADYRVFALSATTCFCKTTPSNFTRNRCTPEPFYEGSLDFHGGQSGVLEYDTQFTSPPLIEIFDDEPGSCVSCVYLSPDSCFYYEMTPCELDLAYKCGANFKKERGPWWDSITSCKETDVLTSVEKFTSVWTRVSRRSVIEWTSSRDQSGSSSTKGTPVWCVSVSNNSGGLSTHLEDCLTLLPSLCQGNLTQTGEQLLSDTHGTAIAALAALFAIALLASFGLLGVVIYYRRQRNQERHRRLQETYVTPSSGYLPKPELETPYYTSLQYIANPHS</sequence>
<feature type="transmembrane region" description="Helical" evidence="1">
    <location>
        <begin position="324"/>
        <end position="349"/>
    </location>
</feature>
<keyword evidence="1" id="KW-0812">Transmembrane</keyword>
<organism evidence="3 4">
    <name type="scientific">Magallana gigas</name>
    <name type="common">Pacific oyster</name>
    <name type="synonym">Crassostrea gigas</name>
    <dbReference type="NCBI Taxonomy" id="29159"/>
    <lineage>
        <taxon>Eukaryota</taxon>
        <taxon>Metazoa</taxon>
        <taxon>Spiralia</taxon>
        <taxon>Lophotrochozoa</taxon>
        <taxon>Mollusca</taxon>
        <taxon>Bivalvia</taxon>
        <taxon>Autobranchia</taxon>
        <taxon>Pteriomorphia</taxon>
        <taxon>Ostreida</taxon>
        <taxon>Ostreoidea</taxon>
        <taxon>Ostreidae</taxon>
        <taxon>Magallana</taxon>
    </lineage>
</organism>
<reference evidence="3" key="1">
    <citation type="submission" date="2022-08" db="UniProtKB">
        <authorList>
            <consortium name="EnsemblMetazoa"/>
        </authorList>
    </citation>
    <scope>IDENTIFICATION</scope>
    <source>
        <strain evidence="3">05x7-T-G4-1.051#20</strain>
    </source>
</reference>
<evidence type="ECO:0008006" key="5">
    <source>
        <dbReference type="Google" id="ProtNLM"/>
    </source>
</evidence>
<evidence type="ECO:0000313" key="4">
    <source>
        <dbReference type="Proteomes" id="UP000005408"/>
    </source>
</evidence>
<dbReference type="AlphaFoldDB" id="A0A8W8MYY5"/>
<feature type="signal peptide" evidence="2">
    <location>
        <begin position="1"/>
        <end position="21"/>
    </location>
</feature>
<feature type="chain" id="PRO_5036460072" description="C-type lectin domain-containing protein" evidence="2">
    <location>
        <begin position="22"/>
        <end position="394"/>
    </location>
</feature>
<keyword evidence="4" id="KW-1185">Reference proteome</keyword>
<evidence type="ECO:0000256" key="2">
    <source>
        <dbReference type="SAM" id="SignalP"/>
    </source>
</evidence>
<proteinExistence type="predicted"/>
<name>A0A8W8MYY5_MAGGI</name>
<evidence type="ECO:0000313" key="3">
    <source>
        <dbReference type="EnsemblMetazoa" id="G3647.1:cds"/>
    </source>
</evidence>
<dbReference type="Proteomes" id="UP000005408">
    <property type="component" value="Unassembled WGS sequence"/>
</dbReference>
<dbReference type="OrthoDB" id="6202534at2759"/>
<protein>
    <recommendedName>
        <fullName evidence="5">C-type lectin domain-containing protein</fullName>
    </recommendedName>
</protein>
<keyword evidence="2" id="KW-0732">Signal</keyword>
<accession>A0A8W8MYY5</accession>
<dbReference type="EnsemblMetazoa" id="G3647.1">
    <property type="protein sequence ID" value="G3647.1:cds"/>
    <property type="gene ID" value="G3647"/>
</dbReference>
<keyword evidence="1" id="KW-1133">Transmembrane helix</keyword>
<evidence type="ECO:0000256" key="1">
    <source>
        <dbReference type="SAM" id="Phobius"/>
    </source>
</evidence>
<keyword evidence="1" id="KW-0472">Membrane</keyword>